<keyword evidence="1" id="KW-0472">Membrane</keyword>
<sequence length="230" mass="26497">MRDDLQGLDISHDQLKNATNLPVNNKLIIITDIIQQFIRKSLKKAQQTEKPTVIFAGLTIFVCTYLLLVKIPFWISIIFVLWVCGTTQTLLYLLWKGKNKFLNRNMTNSLRILLNDVERYNSVIKAIDINDQIEDVGNLGVGIQEREKVLEALELTRNDLIRALKTERILRENKHFIITNSNLFTNNLAALASMQVSEEATEHGRILNEALQISLDVQEEMKRLQSKNEH</sequence>
<evidence type="ECO:0000256" key="1">
    <source>
        <dbReference type="SAM" id="Phobius"/>
    </source>
</evidence>
<keyword evidence="1" id="KW-0812">Transmembrane</keyword>
<name>A0A1B7VYC4_APHFL</name>
<evidence type="ECO:0000313" key="2">
    <source>
        <dbReference type="EMBL" id="OBQ25979.1"/>
    </source>
</evidence>
<organism evidence="2 3">
    <name type="scientific">Aphanizomenon flos-aquae LD13</name>
    <dbReference type="NCBI Taxonomy" id="1710894"/>
    <lineage>
        <taxon>Bacteria</taxon>
        <taxon>Bacillati</taxon>
        <taxon>Cyanobacteriota</taxon>
        <taxon>Cyanophyceae</taxon>
        <taxon>Nostocales</taxon>
        <taxon>Aphanizomenonaceae</taxon>
        <taxon>Aphanizomenon</taxon>
    </lineage>
</organism>
<accession>A0A1B7VYC4</accession>
<keyword evidence="1" id="KW-1133">Transmembrane helix</keyword>
<comment type="caution">
    <text evidence="2">The sequence shown here is derived from an EMBL/GenBank/DDBJ whole genome shotgun (WGS) entry which is preliminary data.</text>
</comment>
<gene>
    <name evidence="2" type="ORF">AN481_07505</name>
</gene>
<feature type="transmembrane region" description="Helical" evidence="1">
    <location>
        <begin position="74"/>
        <end position="95"/>
    </location>
</feature>
<dbReference type="PATRIC" id="fig|1710894.3.peg.3145"/>
<feature type="transmembrane region" description="Helical" evidence="1">
    <location>
        <begin position="51"/>
        <end position="68"/>
    </location>
</feature>
<proteinExistence type="predicted"/>
<dbReference type="EMBL" id="LJOY01000018">
    <property type="protein sequence ID" value="OBQ25979.1"/>
    <property type="molecule type" value="Genomic_DNA"/>
</dbReference>
<dbReference type="AlphaFoldDB" id="A0A1B7VYC4"/>
<dbReference type="Proteomes" id="UP000092382">
    <property type="component" value="Unassembled WGS sequence"/>
</dbReference>
<reference evidence="2 3" key="1">
    <citation type="submission" date="2015-09" db="EMBL/GenBank/DDBJ databases">
        <title>Whole genome shotgun sequence assembly of Aphanizomenon flos-aquae UKL13.</title>
        <authorList>
            <person name="Driscoll C."/>
        </authorList>
    </citation>
    <scope>NUCLEOTIDE SEQUENCE [LARGE SCALE GENOMIC DNA]</scope>
    <source>
        <strain evidence="2">MDT13</strain>
    </source>
</reference>
<dbReference type="STRING" id="1803587.GCA_001593825_03310"/>
<protein>
    <submittedName>
        <fullName evidence="2">Uncharacterized protein</fullName>
    </submittedName>
</protein>
<evidence type="ECO:0000313" key="3">
    <source>
        <dbReference type="Proteomes" id="UP000092382"/>
    </source>
</evidence>